<keyword evidence="2" id="KW-0547">Nucleotide-binding</keyword>
<dbReference type="InterPro" id="IPR027417">
    <property type="entry name" value="P-loop_NTPase"/>
</dbReference>
<dbReference type="Gene3D" id="3.30.450.90">
    <property type="match status" value="1"/>
</dbReference>
<evidence type="ECO:0000313" key="5">
    <source>
        <dbReference type="EMBL" id="RUO26609.1"/>
    </source>
</evidence>
<evidence type="ECO:0000259" key="4">
    <source>
        <dbReference type="PROSITE" id="PS00662"/>
    </source>
</evidence>
<sequence>MHRRTGSLSVNAMTQQDSQIEKLVQNLLESCLSKGSSDLHIEPEPGGYRCRARTLGRLHCIQNLTTMLAPRVIAHIKVQAKLDITERRLPQDGRCRFNLTRQTLDCRVSTLPALGGEKLVLRILSQQADNTQLAGTGMLPAQQLQVQSALQRKEGLILTTGPTGSGKTQTLYTLLQQLNDEQRNISTVEDPVEVDLAGINQVSVQPVLGFTFAHALRALMRQDPDIIMVGEIRDQETASIACQAAQTGHLVLATLHAASPLNAIIRLQQLGIDGYQLAACLVLLMNQRLVTVSATHRMGVYELVSMQHTLQMALLANPNQAHYWEHVAEAAKADISLSAATEHHLKEPSNATPVS</sequence>
<evidence type="ECO:0000256" key="2">
    <source>
        <dbReference type="ARBA" id="ARBA00022741"/>
    </source>
</evidence>
<gene>
    <name evidence="5" type="ORF">CWE09_07865</name>
</gene>
<dbReference type="GO" id="GO:0016887">
    <property type="term" value="F:ATP hydrolysis activity"/>
    <property type="evidence" value="ECO:0007669"/>
    <property type="project" value="TreeGrafter"/>
</dbReference>
<dbReference type="Proteomes" id="UP000288293">
    <property type="component" value="Unassembled WGS sequence"/>
</dbReference>
<dbReference type="PANTHER" id="PTHR30258:SF1">
    <property type="entry name" value="PROTEIN TRANSPORT PROTEIN HOFB HOMOLOG"/>
    <property type="match status" value="1"/>
</dbReference>
<dbReference type="GO" id="GO:0005886">
    <property type="term" value="C:plasma membrane"/>
    <property type="evidence" value="ECO:0007669"/>
    <property type="project" value="TreeGrafter"/>
</dbReference>
<reference evidence="5 6" key="1">
    <citation type="journal article" date="2011" name="Front. Microbiol.">
        <title>Genomic signatures of strain selection and enhancement in Bacillus atrophaeus var. globigii, a historical biowarfare simulant.</title>
        <authorList>
            <person name="Gibbons H.S."/>
            <person name="Broomall S.M."/>
            <person name="McNew L.A."/>
            <person name="Daligault H."/>
            <person name="Chapman C."/>
            <person name="Bruce D."/>
            <person name="Karavis M."/>
            <person name="Krepps M."/>
            <person name="McGregor P.A."/>
            <person name="Hong C."/>
            <person name="Park K.H."/>
            <person name="Akmal A."/>
            <person name="Feldman A."/>
            <person name="Lin J.S."/>
            <person name="Chang W.E."/>
            <person name="Higgs B.W."/>
            <person name="Demirev P."/>
            <person name="Lindquist J."/>
            <person name="Liem A."/>
            <person name="Fochler E."/>
            <person name="Read T.D."/>
            <person name="Tapia R."/>
            <person name="Johnson S."/>
            <person name="Bishop-Lilly K.A."/>
            <person name="Detter C."/>
            <person name="Han C."/>
            <person name="Sozhamannan S."/>
            <person name="Rosenzweig C.N."/>
            <person name="Skowronski E.W."/>
        </authorList>
    </citation>
    <scope>NUCLEOTIDE SEQUENCE [LARGE SCALE GENOMIC DNA]</scope>
    <source>
        <strain evidence="5 6">MLST1</strain>
    </source>
</reference>
<proteinExistence type="inferred from homology"/>
<evidence type="ECO:0000313" key="6">
    <source>
        <dbReference type="Proteomes" id="UP000288293"/>
    </source>
</evidence>
<dbReference type="GO" id="GO:0005524">
    <property type="term" value="F:ATP binding"/>
    <property type="evidence" value="ECO:0007669"/>
    <property type="project" value="UniProtKB-KW"/>
</dbReference>
<feature type="domain" description="Bacterial type II secretion system protein E" evidence="4">
    <location>
        <begin position="220"/>
        <end position="234"/>
    </location>
</feature>
<dbReference type="CDD" id="cd01129">
    <property type="entry name" value="PulE-GspE-like"/>
    <property type="match status" value="1"/>
</dbReference>
<name>A0A432W940_9GAMM</name>
<dbReference type="AlphaFoldDB" id="A0A432W940"/>
<dbReference type="SUPFAM" id="SSF52540">
    <property type="entry name" value="P-loop containing nucleoside triphosphate hydrolases"/>
    <property type="match status" value="1"/>
</dbReference>
<organism evidence="5 6">
    <name type="scientific">Aliidiomarina minuta</name>
    <dbReference type="NCBI Taxonomy" id="880057"/>
    <lineage>
        <taxon>Bacteria</taxon>
        <taxon>Pseudomonadati</taxon>
        <taxon>Pseudomonadota</taxon>
        <taxon>Gammaproteobacteria</taxon>
        <taxon>Alteromonadales</taxon>
        <taxon>Idiomarinaceae</taxon>
        <taxon>Aliidiomarina</taxon>
    </lineage>
</organism>
<dbReference type="Pfam" id="PF00437">
    <property type="entry name" value="T2SSE"/>
    <property type="match status" value="1"/>
</dbReference>
<protein>
    <recommendedName>
        <fullName evidence="4">Bacterial type II secretion system protein E domain-containing protein</fullName>
    </recommendedName>
</protein>
<dbReference type="EMBL" id="PIPL01000001">
    <property type="protein sequence ID" value="RUO26609.1"/>
    <property type="molecule type" value="Genomic_DNA"/>
</dbReference>
<evidence type="ECO:0000256" key="1">
    <source>
        <dbReference type="ARBA" id="ARBA00006611"/>
    </source>
</evidence>
<keyword evidence="3" id="KW-0067">ATP-binding</keyword>
<dbReference type="Gene3D" id="3.40.50.300">
    <property type="entry name" value="P-loop containing nucleotide triphosphate hydrolases"/>
    <property type="match status" value="1"/>
</dbReference>
<keyword evidence="6" id="KW-1185">Reference proteome</keyword>
<comment type="similarity">
    <text evidence="1">Belongs to the GSP E family.</text>
</comment>
<comment type="caution">
    <text evidence="5">The sequence shown here is derived from an EMBL/GenBank/DDBJ whole genome shotgun (WGS) entry which is preliminary data.</text>
</comment>
<accession>A0A432W940</accession>
<evidence type="ECO:0000256" key="3">
    <source>
        <dbReference type="ARBA" id="ARBA00022840"/>
    </source>
</evidence>
<dbReference type="PROSITE" id="PS00662">
    <property type="entry name" value="T2SP_E"/>
    <property type="match status" value="1"/>
</dbReference>
<dbReference type="PANTHER" id="PTHR30258">
    <property type="entry name" value="TYPE II SECRETION SYSTEM PROTEIN GSPE-RELATED"/>
    <property type="match status" value="1"/>
</dbReference>
<dbReference type="InterPro" id="IPR001482">
    <property type="entry name" value="T2SS/T4SS_dom"/>
</dbReference>